<dbReference type="GO" id="GO:0035613">
    <property type="term" value="F:RNA stem-loop binding"/>
    <property type="evidence" value="ECO:0007669"/>
    <property type="project" value="TreeGrafter"/>
</dbReference>
<dbReference type="EMBL" id="WBNN01029367">
    <property type="protein sequence ID" value="NXQ05554.1"/>
    <property type="molecule type" value="Genomic_DNA"/>
</dbReference>
<keyword evidence="11" id="KW-1185">Reference proteome</keyword>
<evidence type="ECO:0000256" key="6">
    <source>
        <dbReference type="ARBA" id="ARBA00022759"/>
    </source>
</evidence>
<keyword evidence="5" id="KW-0540">Nuclease</keyword>
<accession>A0A852EGH8</accession>
<feature type="non-terminal residue" evidence="10">
    <location>
        <position position="334"/>
    </location>
</feature>
<name>A0A852EGH8_VIDMA</name>
<proteinExistence type="inferred from homology"/>
<evidence type="ECO:0000256" key="5">
    <source>
        <dbReference type="ARBA" id="ARBA00022722"/>
    </source>
</evidence>
<reference evidence="10" key="1">
    <citation type="submission" date="2019-09" db="EMBL/GenBank/DDBJ databases">
        <title>Bird 10,000 Genomes (B10K) Project - Family phase.</title>
        <authorList>
            <person name="Zhang G."/>
        </authorList>
    </citation>
    <scope>NUCLEOTIDE SEQUENCE</scope>
    <source>
        <strain evidence="10">B10K-DU-002-50</strain>
        <tissue evidence="10">Muscle</tissue>
    </source>
</reference>
<dbReference type="InterPro" id="IPR043502">
    <property type="entry name" value="DNA/RNA_pol_sf"/>
</dbReference>
<dbReference type="Proteomes" id="UP000656497">
    <property type="component" value="Unassembled WGS sequence"/>
</dbReference>
<evidence type="ECO:0000256" key="2">
    <source>
        <dbReference type="ARBA" id="ARBA00012180"/>
    </source>
</evidence>
<evidence type="ECO:0000256" key="7">
    <source>
        <dbReference type="ARBA" id="ARBA00022801"/>
    </source>
</evidence>
<comment type="caution">
    <text evidence="10">The sequence shown here is derived from an EMBL/GenBank/DDBJ whole genome shotgun (WGS) entry which is preliminary data.</text>
</comment>
<dbReference type="EC" id="3.1.26.4" evidence="2"/>
<evidence type="ECO:0000313" key="11">
    <source>
        <dbReference type="Proteomes" id="UP000656497"/>
    </source>
</evidence>
<evidence type="ECO:0000313" key="10">
    <source>
        <dbReference type="EMBL" id="NXQ05554.1"/>
    </source>
</evidence>
<dbReference type="Pfam" id="PF00078">
    <property type="entry name" value="RVT_1"/>
    <property type="match status" value="1"/>
</dbReference>
<gene>
    <name evidence="10" type="primary">Ervk18_1</name>
    <name evidence="10" type="ORF">VIDMAC_R11661</name>
</gene>
<keyword evidence="6" id="KW-0255">Endonuclease</keyword>
<evidence type="ECO:0000256" key="1">
    <source>
        <dbReference type="ARBA" id="ARBA00010879"/>
    </source>
</evidence>
<keyword evidence="8" id="KW-0695">RNA-directed DNA polymerase</keyword>
<dbReference type="InterPro" id="IPR043128">
    <property type="entry name" value="Rev_trsase/Diguanyl_cyclase"/>
</dbReference>
<dbReference type="PANTHER" id="PTHR41694">
    <property type="entry name" value="ENDOGENOUS RETROVIRUS GROUP K MEMBER POL PROTEIN"/>
    <property type="match status" value="1"/>
</dbReference>
<dbReference type="SUPFAM" id="SSF56672">
    <property type="entry name" value="DNA/RNA polymerases"/>
    <property type="match status" value="1"/>
</dbReference>
<dbReference type="AlphaFoldDB" id="A0A852EGH8"/>
<dbReference type="PROSITE" id="PS50878">
    <property type="entry name" value="RT_POL"/>
    <property type="match status" value="1"/>
</dbReference>
<keyword evidence="4" id="KW-0548">Nucleotidyltransferase</keyword>
<evidence type="ECO:0000259" key="9">
    <source>
        <dbReference type="PROSITE" id="PS50878"/>
    </source>
</evidence>
<evidence type="ECO:0000256" key="4">
    <source>
        <dbReference type="ARBA" id="ARBA00022695"/>
    </source>
</evidence>
<feature type="domain" description="Reverse transcriptase" evidence="9">
    <location>
        <begin position="1"/>
        <end position="110"/>
    </location>
</feature>
<dbReference type="GO" id="GO:0004523">
    <property type="term" value="F:RNA-DNA hybrid ribonuclease activity"/>
    <property type="evidence" value="ECO:0007669"/>
    <property type="project" value="UniProtKB-EC"/>
</dbReference>
<dbReference type="InterPro" id="IPR000477">
    <property type="entry name" value="RT_dom"/>
</dbReference>
<dbReference type="InterPro" id="IPR010661">
    <property type="entry name" value="RVT_thumb"/>
</dbReference>
<feature type="non-terminal residue" evidence="10">
    <location>
        <position position="1"/>
    </location>
</feature>
<sequence>DAPRFVFSVPSINRGEPYKRYQWTTLPQGMKNSPVLCQTFVVQVLSPIRRLFPEAIILHYMDDILICAASTNYLQAALDRTMKAIKNAGFQIAEDKIQLSSPWKYLGFLITGRTVAPQSLVIKDDPWTLRDLQQLCSTITWIRPLLGLTTEQLSPLFHLLKGDGDLASPRHLTPDAREALERVAAAIKSRQAHRVAQSLPVKCAILGKSPNLHALLFQDPLLVIEWLFLPHRPAKTVTTFPELMSKLIIKARQRLRTFAGSDPACIYLLLNLDQLDFLLQTNENLQISVDSYPGQILIHYPKHKLFKDTLYLAPKIFKSKTPLKGTLTVFTDGS</sequence>
<protein>
    <recommendedName>
        <fullName evidence="2">ribonuclease H</fullName>
        <ecNumber evidence="2">3.1.26.4</ecNumber>
    </recommendedName>
</protein>
<evidence type="ECO:0000256" key="8">
    <source>
        <dbReference type="ARBA" id="ARBA00022918"/>
    </source>
</evidence>
<evidence type="ECO:0000256" key="3">
    <source>
        <dbReference type="ARBA" id="ARBA00022679"/>
    </source>
</evidence>
<keyword evidence="3" id="KW-0808">Transferase</keyword>
<dbReference type="GO" id="GO:0003964">
    <property type="term" value="F:RNA-directed DNA polymerase activity"/>
    <property type="evidence" value="ECO:0007669"/>
    <property type="project" value="UniProtKB-KW"/>
</dbReference>
<keyword evidence="7" id="KW-0378">Hydrolase</keyword>
<organism evidence="10 11">
    <name type="scientific">Vidua macroura</name>
    <name type="common">Pin-tailed whydah</name>
    <dbReference type="NCBI Taxonomy" id="187451"/>
    <lineage>
        <taxon>Eukaryota</taxon>
        <taxon>Metazoa</taxon>
        <taxon>Chordata</taxon>
        <taxon>Craniata</taxon>
        <taxon>Vertebrata</taxon>
        <taxon>Euteleostomi</taxon>
        <taxon>Archelosauria</taxon>
        <taxon>Archosauria</taxon>
        <taxon>Dinosauria</taxon>
        <taxon>Saurischia</taxon>
        <taxon>Theropoda</taxon>
        <taxon>Coelurosauria</taxon>
        <taxon>Aves</taxon>
        <taxon>Neognathae</taxon>
        <taxon>Neoaves</taxon>
        <taxon>Telluraves</taxon>
        <taxon>Australaves</taxon>
        <taxon>Passeriformes</taxon>
        <taxon>Passeroidea</taxon>
        <taxon>Estrildidae</taxon>
        <taxon>Viduinae</taxon>
        <taxon>Vidua</taxon>
    </lineage>
</organism>
<dbReference type="Gene3D" id="3.30.70.270">
    <property type="match status" value="2"/>
</dbReference>
<dbReference type="PANTHER" id="PTHR41694:SF3">
    <property type="entry name" value="RNA-DIRECTED DNA POLYMERASE-RELATED"/>
    <property type="match status" value="1"/>
</dbReference>
<comment type="similarity">
    <text evidence="1">Belongs to the beta type-B retroviral polymerase family. HERV class-II K(HML-2) pol subfamily.</text>
</comment>
<dbReference type="Pfam" id="PF06817">
    <property type="entry name" value="RVT_thumb"/>
    <property type="match status" value="1"/>
</dbReference>